<feature type="compositionally biased region" description="Acidic residues" evidence="1">
    <location>
        <begin position="91"/>
        <end position="108"/>
    </location>
</feature>
<comment type="caution">
    <text evidence="2">The sequence shown here is derived from an EMBL/GenBank/DDBJ whole genome shotgun (WGS) entry which is preliminary data.</text>
</comment>
<keyword evidence="3" id="KW-1185">Reference proteome</keyword>
<evidence type="ECO:0000313" key="3">
    <source>
        <dbReference type="Proteomes" id="UP001498421"/>
    </source>
</evidence>
<feature type="region of interest" description="Disordered" evidence="1">
    <location>
        <begin position="27"/>
        <end position="144"/>
    </location>
</feature>
<organism evidence="2 3">
    <name type="scientific">Neonectria magnoliae</name>
    <dbReference type="NCBI Taxonomy" id="2732573"/>
    <lineage>
        <taxon>Eukaryota</taxon>
        <taxon>Fungi</taxon>
        <taxon>Dikarya</taxon>
        <taxon>Ascomycota</taxon>
        <taxon>Pezizomycotina</taxon>
        <taxon>Sordariomycetes</taxon>
        <taxon>Hypocreomycetidae</taxon>
        <taxon>Hypocreales</taxon>
        <taxon>Nectriaceae</taxon>
        <taxon>Neonectria</taxon>
    </lineage>
</organism>
<feature type="compositionally biased region" description="Basic and acidic residues" evidence="1">
    <location>
        <begin position="158"/>
        <end position="167"/>
    </location>
</feature>
<proteinExistence type="predicted"/>
<feature type="region of interest" description="Disordered" evidence="1">
    <location>
        <begin position="158"/>
        <end position="184"/>
    </location>
</feature>
<dbReference type="Proteomes" id="UP001498421">
    <property type="component" value="Unassembled WGS sequence"/>
</dbReference>
<feature type="region of interest" description="Disordered" evidence="1">
    <location>
        <begin position="1"/>
        <end position="20"/>
    </location>
</feature>
<protein>
    <recommendedName>
        <fullName evidence="4">Chromo domain-containing protein</fullName>
    </recommendedName>
</protein>
<feature type="compositionally biased region" description="Basic and acidic residues" evidence="1">
    <location>
        <begin position="63"/>
        <end position="90"/>
    </location>
</feature>
<evidence type="ECO:0000256" key="1">
    <source>
        <dbReference type="SAM" id="MobiDB-lite"/>
    </source>
</evidence>
<feature type="region of interest" description="Disordered" evidence="1">
    <location>
        <begin position="305"/>
        <end position="331"/>
    </location>
</feature>
<name>A0ABR1HTW9_9HYPO</name>
<dbReference type="EMBL" id="JAZAVK010000093">
    <property type="protein sequence ID" value="KAK7424143.1"/>
    <property type="molecule type" value="Genomic_DNA"/>
</dbReference>
<evidence type="ECO:0000313" key="2">
    <source>
        <dbReference type="EMBL" id="KAK7424143.1"/>
    </source>
</evidence>
<reference evidence="2 3" key="1">
    <citation type="journal article" date="2025" name="Microbiol. Resour. Announc.">
        <title>Draft genome sequences for Neonectria magnoliae and Neonectria punicea, canker pathogens of Liriodendron tulipifera and Acer saccharum in West Virginia.</title>
        <authorList>
            <person name="Petronek H.M."/>
            <person name="Kasson M.T."/>
            <person name="Metheny A.M."/>
            <person name="Stauder C.M."/>
            <person name="Lovett B."/>
            <person name="Lynch S.C."/>
            <person name="Garnas J.R."/>
            <person name="Kasson L.R."/>
            <person name="Stajich J.E."/>
        </authorList>
    </citation>
    <scope>NUCLEOTIDE SEQUENCE [LARGE SCALE GENOMIC DNA]</scope>
    <source>
        <strain evidence="2 3">NRRL 64651</strain>
    </source>
</reference>
<accession>A0ABR1HTW9</accession>
<sequence length="331" mass="37103">MGVASQGTLDPMDLQLSSSEQTAMPLCRKVCSRGGHGGVMQTRRVPPGARRPATQSSTNGRAAARESGKETVEDGERKNGVDNVRAKEQSDSDSEEELIGDEDDDDDGVAGLDNMRQHSYPPRQFSPPFPPEPERRPFVPDSRVPLSLRFPNGLTSVLERREREESPASRASSVSRHSENTKPSFPITITAHRRHKTEELFDFQVVEPDGSRTWRSEDSVEAEDRNAVYAYWDSFPDGRRRFMRADVWYIAQVEAHVPRNRGISMRVRWVGSPVRTWERQSRVRQIAPGLLDDYWCDTAAQVVGKRGSSGDETNVEDDGVVDGGPKRIRVT</sequence>
<evidence type="ECO:0008006" key="4">
    <source>
        <dbReference type="Google" id="ProtNLM"/>
    </source>
</evidence>
<gene>
    <name evidence="2" type="ORF">QQZ08_008749</name>
</gene>